<dbReference type="RefSeq" id="WP_227175244.1">
    <property type="nucleotide sequence ID" value="NZ_JAWIIJ010000002.1"/>
</dbReference>
<dbReference type="Proteomes" id="UP001269819">
    <property type="component" value="Unassembled WGS sequence"/>
</dbReference>
<keyword evidence="2" id="KW-1185">Reference proteome</keyword>
<accession>A0ABU3VUA2</accession>
<organism evidence="1 2">
    <name type="scientific">Marinobacter xestospongiae</name>
    <dbReference type="NCBI Taxonomy" id="994319"/>
    <lineage>
        <taxon>Bacteria</taxon>
        <taxon>Pseudomonadati</taxon>
        <taxon>Pseudomonadota</taxon>
        <taxon>Gammaproteobacteria</taxon>
        <taxon>Pseudomonadales</taxon>
        <taxon>Marinobacteraceae</taxon>
        <taxon>Marinobacter</taxon>
    </lineage>
</organism>
<dbReference type="EMBL" id="JAWIIJ010000002">
    <property type="protein sequence ID" value="MDV2077843.1"/>
    <property type="molecule type" value="Genomic_DNA"/>
</dbReference>
<evidence type="ECO:0000313" key="1">
    <source>
        <dbReference type="EMBL" id="MDV2077843.1"/>
    </source>
</evidence>
<protein>
    <submittedName>
        <fullName evidence="1">Uncharacterized protein</fullName>
    </submittedName>
</protein>
<evidence type="ECO:0000313" key="2">
    <source>
        <dbReference type="Proteomes" id="UP001269819"/>
    </source>
</evidence>
<name>A0ABU3VUA2_9GAMM</name>
<comment type="caution">
    <text evidence="1">The sequence shown here is derived from an EMBL/GenBank/DDBJ whole genome shotgun (WGS) entry which is preliminary data.</text>
</comment>
<gene>
    <name evidence="1" type="ORF">RYS15_04080</name>
</gene>
<reference evidence="1 2" key="1">
    <citation type="submission" date="2023-10" db="EMBL/GenBank/DDBJ databases">
        <title>Characteristics and mechanism of a salt-tolerant marine origin heterotrophic nitrifying- aerobic denitrifying bacteria Marinobacter xestospongiae HN1.</title>
        <authorList>
            <person name="Qi R."/>
        </authorList>
    </citation>
    <scope>NUCLEOTIDE SEQUENCE [LARGE SCALE GENOMIC DNA]</scope>
    <source>
        <strain evidence="1 2">HN1</strain>
    </source>
</reference>
<sequence length="54" mass="6062">MKTPDKVDQTALLSRLYDLKLKQLLQASKQQDTLLYRVLSAEAQAISDALKSGR</sequence>
<proteinExistence type="predicted"/>